<accession>A0A2H6KE40</accession>
<organism evidence="1 2">
    <name type="scientific">Babesia ovata</name>
    <dbReference type="NCBI Taxonomy" id="189622"/>
    <lineage>
        <taxon>Eukaryota</taxon>
        <taxon>Sar</taxon>
        <taxon>Alveolata</taxon>
        <taxon>Apicomplexa</taxon>
        <taxon>Aconoidasida</taxon>
        <taxon>Piroplasmida</taxon>
        <taxon>Babesiidae</taxon>
        <taxon>Babesia</taxon>
    </lineage>
</organism>
<reference evidence="1 2" key="1">
    <citation type="journal article" date="2017" name="BMC Genomics">
        <title>Whole-genome assembly of Babesia ovata and comparative genomics between closely related pathogens.</title>
        <authorList>
            <person name="Yamagishi J."/>
            <person name="Asada M."/>
            <person name="Hakimi H."/>
            <person name="Tanaka T.Q."/>
            <person name="Sugimoto C."/>
            <person name="Kawazu S."/>
        </authorList>
    </citation>
    <scope>NUCLEOTIDE SEQUENCE [LARGE SCALE GENOMIC DNA]</scope>
    <source>
        <strain evidence="1 2">Miyake</strain>
    </source>
</reference>
<sequence>MSALLRELCPVSLLRPTFPSSVNSSSVSALVSVYNDAVSRDAAGLERALREVYSLDSVSLPAVIDFEGMSSYHSSVLRGCSLSLWSLVALNWKGCVLRTDEGLYGALQRSLHGVDGDALSTLTAAMFFALLSVGVVVSNSPRVSCPA</sequence>
<keyword evidence="2" id="KW-1185">Reference proteome</keyword>
<evidence type="ECO:0000313" key="2">
    <source>
        <dbReference type="Proteomes" id="UP000236319"/>
    </source>
</evidence>
<keyword evidence="1" id="KW-0378">Hydrolase</keyword>
<evidence type="ECO:0000313" key="1">
    <source>
        <dbReference type="EMBL" id="GBE61261.1"/>
    </source>
</evidence>
<dbReference type="VEuPathDB" id="PiroplasmaDB:BOVATA_027540"/>
<gene>
    <name evidence="1" type="ORF">BOVATA_027540</name>
</gene>
<dbReference type="Proteomes" id="UP000236319">
    <property type="component" value="Unassembled WGS sequence"/>
</dbReference>
<dbReference type="GeneID" id="39875031"/>
<comment type="caution">
    <text evidence="1">The sequence shown here is derived from an EMBL/GenBank/DDBJ whole genome shotgun (WGS) entry which is preliminary data.</text>
</comment>
<name>A0A2H6KE40_9APIC</name>
<dbReference type="AlphaFoldDB" id="A0A2H6KE40"/>
<dbReference type="EMBL" id="BDSA01000003">
    <property type="protein sequence ID" value="GBE61261.1"/>
    <property type="molecule type" value="Genomic_DNA"/>
</dbReference>
<dbReference type="RefSeq" id="XP_028867504.1">
    <property type="nucleotide sequence ID" value="XM_029011671.1"/>
</dbReference>
<dbReference type="OrthoDB" id="361585at2759"/>
<protein>
    <submittedName>
        <fullName evidence="1">Alpha beta hydrolase</fullName>
    </submittedName>
</protein>
<dbReference type="GO" id="GO:0016787">
    <property type="term" value="F:hydrolase activity"/>
    <property type="evidence" value="ECO:0007669"/>
    <property type="project" value="UniProtKB-KW"/>
</dbReference>
<proteinExistence type="predicted"/>